<dbReference type="AlphaFoldDB" id="A0AAW1X9B3"/>
<keyword evidence="3" id="KW-1185">Reference proteome</keyword>
<proteinExistence type="predicted"/>
<sequence>MSPELPSSSSPNPTRCCHSHLHSHVAGVAPISLHRSTITGFITAAPICPAVLIHGVVRRPVLPPQASPLFVASCLRRGPNPPPRIEKKTENKKKKLEAEETSRPKRKK</sequence>
<feature type="region of interest" description="Disordered" evidence="1">
    <location>
        <begin position="73"/>
        <end position="108"/>
    </location>
</feature>
<reference evidence="2 3" key="1">
    <citation type="journal article" date="2023" name="G3 (Bethesda)">
        <title>A chromosome-length genome assembly and annotation of blackberry (Rubus argutus, cv. 'Hillquist').</title>
        <authorList>
            <person name="Bruna T."/>
            <person name="Aryal R."/>
            <person name="Dudchenko O."/>
            <person name="Sargent D.J."/>
            <person name="Mead D."/>
            <person name="Buti M."/>
            <person name="Cavallini A."/>
            <person name="Hytonen T."/>
            <person name="Andres J."/>
            <person name="Pham M."/>
            <person name="Weisz D."/>
            <person name="Mascagni F."/>
            <person name="Usai G."/>
            <person name="Natali L."/>
            <person name="Bassil N."/>
            <person name="Fernandez G.E."/>
            <person name="Lomsadze A."/>
            <person name="Armour M."/>
            <person name="Olukolu B."/>
            <person name="Poorten T."/>
            <person name="Britton C."/>
            <person name="Davik J."/>
            <person name="Ashrafi H."/>
            <person name="Aiden E.L."/>
            <person name="Borodovsky M."/>
            <person name="Worthington M."/>
        </authorList>
    </citation>
    <scope>NUCLEOTIDE SEQUENCE [LARGE SCALE GENOMIC DNA]</scope>
    <source>
        <strain evidence="2">PI 553951</strain>
    </source>
</reference>
<comment type="caution">
    <text evidence="2">The sequence shown here is derived from an EMBL/GenBank/DDBJ whole genome shotgun (WGS) entry which is preliminary data.</text>
</comment>
<evidence type="ECO:0000313" key="3">
    <source>
        <dbReference type="Proteomes" id="UP001457282"/>
    </source>
</evidence>
<gene>
    <name evidence="2" type="ORF">M0R45_019696</name>
</gene>
<accession>A0AAW1X9B3</accession>
<organism evidence="2 3">
    <name type="scientific">Rubus argutus</name>
    <name type="common">Southern blackberry</name>
    <dbReference type="NCBI Taxonomy" id="59490"/>
    <lineage>
        <taxon>Eukaryota</taxon>
        <taxon>Viridiplantae</taxon>
        <taxon>Streptophyta</taxon>
        <taxon>Embryophyta</taxon>
        <taxon>Tracheophyta</taxon>
        <taxon>Spermatophyta</taxon>
        <taxon>Magnoliopsida</taxon>
        <taxon>eudicotyledons</taxon>
        <taxon>Gunneridae</taxon>
        <taxon>Pentapetalae</taxon>
        <taxon>rosids</taxon>
        <taxon>fabids</taxon>
        <taxon>Rosales</taxon>
        <taxon>Rosaceae</taxon>
        <taxon>Rosoideae</taxon>
        <taxon>Rosoideae incertae sedis</taxon>
        <taxon>Rubus</taxon>
    </lineage>
</organism>
<evidence type="ECO:0000313" key="2">
    <source>
        <dbReference type="EMBL" id="KAK9932458.1"/>
    </source>
</evidence>
<evidence type="ECO:0000256" key="1">
    <source>
        <dbReference type="SAM" id="MobiDB-lite"/>
    </source>
</evidence>
<protein>
    <submittedName>
        <fullName evidence="2">Uncharacterized protein</fullName>
    </submittedName>
</protein>
<feature type="compositionally biased region" description="Basic and acidic residues" evidence="1">
    <location>
        <begin position="96"/>
        <end position="108"/>
    </location>
</feature>
<dbReference type="Proteomes" id="UP001457282">
    <property type="component" value="Unassembled WGS sequence"/>
</dbReference>
<dbReference type="EMBL" id="JBEDUW010000004">
    <property type="protein sequence ID" value="KAK9932458.1"/>
    <property type="molecule type" value="Genomic_DNA"/>
</dbReference>
<name>A0AAW1X9B3_RUBAR</name>